<dbReference type="AlphaFoldDB" id="A0A9N7V4L5"/>
<protein>
    <submittedName>
        <fullName evidence="2">Uncharacterized protein</fullName>
    </submittedName>
</protein>
<dbReference type="Proteomes" id="UP001153269">
    <property type="component" value="Unassembled WGS sequence"/>
</dbReference>
<gene>
    <name evidence="2" type="ORF">PLEPLA_LOCUS30469</name>
</gene>
<proteinExistence type="predicted"/>
<feature type="region of interest" description="Disordered" evidence="1">
    <location>
        <begin position="1"/>
        <end position="46"/>
    </location>
</feature>
<keyword evidence="3" id="KW-1185">Reference proteome</keyword>
<evidence type="ECO:0000313" key="3">
    <source>
        <dbReference type="Proteomes" id="UP001153269"/>
    </source>
</evidence>
<comment type="caution">
    <text evidence="2">The sequence shown here is derived from an EMBL/GenBank/DDBJ whole genome shotgun (WGS) entry which is preliminary data.</text>
</comment>
<evidence type="ECO:0000256" key="1">
    <source>
        <dbReference type="SAM" id="MobiDB-lite"/>
    </source>
</evidence>
<reference evidence="2" key="1">
    <citation type="submission" date="2020-03" db="EMBL/GenBank/DDBJ databases">
        <authorList>
            <person name="Weist P."/>
        </authorList>
    </citation>
    <scope>NUCLEOTIDE SEQUENCE</scope>
</reference>
<accession>A0A9N7V4L5</accession>
<dbReference type="EMBL" id="CADEAL010002913">
    <property type="protein sequence ID" value="CAB1442750.1"/>
    <property type="molecule type" value="Genomic_DNA"/>
</dbReference>
<sequence length="219" mass="23686">MERGRKVGGRRWQDVCPSGVHMKPFNAEPSQSGEELRRQQGEPINHTSDPLLSGYTHILAGLKGLCCLSHNQESLCFDSGAAWCCDDQWPNIVQALCMLPVSPASTSPAKINCGTAPDLKKEVEVREAALGLVKRTRFEEIDEDQALDSGSREAWWSLSAYGHIATPPSPNPTVPNPPTEAGKVVVVALPCEVLLEHQVHTAVSGPGASFSRAQMKEPP</sequence>
<evidence type="ECO:0000313" key="2">
    <source>
        <dbReference type="EMBL" id="CAB1442750.1"/>
    </source>
</evidence>
<name>A0A9N7V4L5_PLEPL</name>
<organism evidence="2 3">
    <name type="scientific">Pleuronectes platessa</name>
    <name type="common">European plaice</name>
    <dbReference type="NCBI Taxonomy" id="8262"/>
    <lineage>
        <taxon>Eukaryota</taxon>
        <taxon>Metazoa</taxon>
        <taxon>Chordata</taxon>
        <taxon>Craniata</taxon>
        <taxon>Vertebrata</taxon>
        <taxon>Euteleostomi</taxon>
        <taxon>Actinopterygii</taxon>
        <taxon>Neopterygii</taxon>
        <taxon>Teleostei</taxon>
        <taxon>Neoteleostei</taxon>
        <taxon>Acanthomorphata</taxon>
        <taxon>Carangaria</taxon>
        <taxon>Pleuronectiformes</taxon>
        <taxon>Pleuronectoidei</taxon>
        <taxon>Pleuronectidae</taxon>
        <taxon>Pleuronectes</taxon>
    </lineage>
</organism>